<dbReference type="AlphaFoldDB" id="A0A8X6I001"/>
<accession>A0A8X6I001</accession>
<sequence length="101" mass="11298">MKYISLVFVISSLLTTTCSGQINRPPEFVKGGDMDKFSLKEDTLVGSSVYTLRARILKILVFIITSVETLCPLSGHWSGQAHPFTGQRSRELCRGHYQYNG</sequence>
<protein>
    <submittedName>
        <fullName evidence="2">Cadherin-23</fullName>
    </submittedName>
</protein>
<gene>
    <name evidence="2" type="primary">CDH23_0</name>
    <name evidence="2" type="ORF">TNCT_289701</name>
</gene>
<comment type="caution">
    <text evidence="2">The sequence shown here is derived from an EMBL/GenBank/DDBJ whole genome shotgun (WGS) entry which is preliminary data.</text>
</comment>
<reference evidence="2" key="1">
    <citation type="submission" date="2020-07" db="EMBL/GenBank/DDBJ databases">
        <title>Multicomponent nature underlies the extraordinary mechanical properties of spider dragline silk.</title>
        <authorList>
            <person name="Kono N."/>
            <person name="Nakamura H."/>
            <person name="Mori M."/>
            <person name="Yoshida Y."/>
            <person name="Ohtoshi R."/>
            <person name="Malay A.D."/>
            <person name="Moran D.A.P."/>
            <person name="Tomita M."/>
            <person name="Numata K."/>
            <person name="Arakawa K."/>
        </authorList>
    </citation>
    <scope>NUCLEOTIDE SEQUENCE</scope>
</reference>
<name>A0A8X6I001_TRICU</name>
<dbReference type="EMBL" id="BMAO01026847">
    <property type="protein sequence ID" value="GFR12874.1"/>
    <property type="molecule type" value="Genomic_DNA"/>
</dbReference>
<dbReference type="Proteomes" id="UP000887116">
    <property type="component" value="Unassembled WGS sequence"/>
</dbReference>
<feature type="signal peptide" evidence="1">
    <location>
        <begin position="1"/>
        <end position="20"/>
    </location>
</feature>
<evidence type="ECO:0000313" key="2">
    <source>
        <dbReference type="EMBL" id="GFR12874.1"/>
    </source>
</evidence>
<proteinExistence type="predicted"/>
<keyword evidence="1" id="KW-0732">Signal</keyword>
<evidence type="ECO:0000256" key="1">
    <source>
        <dbReference type="SAM" id="SignalP"/>
    </source>
</evidence>
<evidence type="ECO:0000313" key="3">
    <source>
        <dbReference type="Proteomes" id="UP000887116"/>
    </source>
</evidence>
<keyword evidence="3" id="KW-1185">Reference proteome</keyword>
<feature type="chain" id="PRO_5036456590" evidence="1">
    <location>
        <begin position="21"/>
        <end position="101"/>
    </location>
</feature>
<organism evidence="2 3">
    <name type="scientific">Trichonephila clavata</name>
    <name type="common">Joro spider</name>
    <name type="synonym">Nephila clavata</name>
    <dbReference type="NCBI Taxonomy" id="2740835"/>
    <lineage>
        <taxon>Eukaryota</taxon>
        <taxon>Metazoa</taxon>
        <taxon>Ecdysozoa</taxon>
        <taxon>Arthropoda</taxon>
        <taxon>Chelicerata</taxon>
        <taxon>Arachnida</taxon>
        <taxon>Araneae</taxon>
        <taxon>Araneomorphae</taxon>
        <taxon>Entelegynae</taxon>
        <taxon>Araneoidea</taxon>
        <taxon>Nephilidae</taxon>
        <taxon>Trichonephila</taxon>
    </lineage>
</organism>